<dbReference type="GO" id="GO:0051536">
    <property type="term" value="F:iron-sulfur cluster binding"/>
    <property type="evidence" value="ECO:0007669"/>
    <property type="project" value="UniProtKB-KW"/>
</dbReference>
<dbReference type="PANTHER" id="PTHR30224">
    <property type="entry name" value="ELECTRON TRANSPORT PROTEIN"/>
    <property type="match status" value="1"/>
</dbReference>
<feature type="transmembrane region" description="Helical" evidence="7">
    <location>
        <begin position="173"/>
        <end position="199"/>
    </location>
</feature>
<comment type="caution">
    <text evidence="9">The sequence shown here is derived from an EMBL/GenBank/DDBJ whole genome shotgun (WGS) entry which is preliminary data.</text>
</comment>
<dbReference type="Pfam" id="PF12801">
    <property type="entry name" value="Fer4_5"/>
    <property type="match status" value="2"/>
</dbReference>
<keyword evidence="6 7" id="KW-0472">Membrane</keyword>
<keyword evidence="7" id="KW-1133">Transmembrane helix</keyword>
<dbReference type="Gene3D" id="3.30.70.20">
    <property type="match status" value="1"/>
</dbReference>
<evidence type="ECO:0000256" key="5">
    <source>
        <dbReference type="ARBA" id="ARBA00023014"/>
    </source>
</evidence>
<evidence type="ECO:0000256" key="4">
    <source>
        <dbReference type="ARBA" id="ARBA00023004"/>
    </source>
</evidence>
<keyword evidence="4" id="KW-0408">Iron</keyword>
<reference evidence="9 10" key="1">
    <citation type="submission" date="2020-05" db="EMBL/GenBank/DDBJ databases">
        <title>Draft genome sequence of Desulfovibrio sp. strain HN2T.</title>
        <authorList>
            <person name="Ueno A."/>
            <person name="Tamazawa S."/>
            <person name="Tamamura S."/>
            <person name="Murakami T."/>
            <person name="Kiyama T."/>
            <person name="Inomata H."/>
            <person name="Amano Y."/>
            <person name="Miyakawa K."/>
            <person name="Tamaki H."/>
            <person name="Naganuma T."/>
            <person name="Kaneko K."/>
        </authorList>
    </citation>
    <scope>NUCLEOTIDE SEQUENCE [LARGE SCALE GENOMIC DNA]</scope>
    <source>
        <strain evidence="9 10">HN2</strain>
    </source>
</reference>
<dbReference type="GO" id="GO:0005886">
    <property type="term" value="C:plasma membrane"/>
    <property type="evidence" value="ECO:0007669"/>
    <property type="project" value="UniProtKB-SubCell"/>
</dbReference>
<evidence type="ECO:0000313" key="10">
    <source>
        <dbReference type="Proteomes" id="UP000503840"/>
    </source>
</evidence>
<dbReference type="RefSeq" id="WP_174405966.1">
    <property type="nucleotide sequence ID" value="NZ_BLVO01000013.1"/>
</dbReference>
<gene>
    <name evidence="9" type="ORF">DSM101010T_27330</name>
</gene>
<evidence type="ECO:0000256" key="6">
    <source>
        <dbReference type="ARBA" id="ARBA00023136"/>
    </source>
</evidence>
<dbReference type="Pfam" id="PF13237">
    <property type="entry name" value="Fer4_10"/>
    <property type="match status" value="1"/>
</dbReference>
<protein>
    <recommendedName>
        <fullName evidence="8">4Fe-4S ferredoxin-type domain-containing protein</fullName>
    </recommendedName>
</protein>
<dbReference type="AlphaFoldDB" id="A0A7J0BLB5"/>
<evidence type="ECO:0000256" key="1">
    <source>
        <dbReference type="ARBA" id="ARBA00004236"/>
    </source>
</evidence>
<evidence type="ECO:0000259" key="8">
    <source>
        <dbReference type="PROSITE" id="PS51379"/>
    </source>
</evidence>
<evidence type="ECO:0000256" key="3">
    <source>
        <dbReference type="ARBA" id="ARBA00022723"/>
    </source>
</evidence>
<comment type="subcellular location">
    <subcellularLocation>
        <location evidence="1">Cell membrane</location>
    </subcellularLocation>
</comment>
<dbReference type="PROSITE" id="PS00198">
    <property type="entry name" value="4FE4S_FER_1"/>
    <property type="match status" value="1"/>
</dbReference>
<dbReference type="InterPro" id="IPR052378">
    <property type="entry name" value="NosR_regulator"/>
</dbReference>
<feature type="domain" description="4Fe-4S ferredoxin-type" evidence="8">
    <location>
        <begin position="221"/>
        <end position="246"/>
    </location>
</feature>
<feature type="transmembrane region" description="Helical" evidence="7">
    <location>
        <begin position="206"/>
        <end position="225"/>
    </location>
</feature>
<name>A0A7J0BLB5_9BACT</name>
<evidence type="ECO:0000256" key="2">
    <source>
        <dbReference type="ARBA" id="ARBA00022475"/>
    </source>
</evidence>
<keyword evidence="5" id="KW-0411">Iron-sulfur</keyword>
<organism evidence="9 10">
    <name type="scientific">Desulfovibrio subterraneus</name>
    <dbReference type="NCBI Taxonomy" id="2718620"/>
    <lineage>
        <taxon>Bacteria</taxon>
        <taxon>Pseudomonadati</taxon>
        <taxon>Thermodesulfobacteriota</taxon>
        <taxon>Desulfovibrionia</taxon>
        <taxon>Desulfovibrionales</taxon>
        <taxon>Desulfovibrionaceae</taxon>
        <taxon>Desulfovibrio</taxon>
    </lineage>
</organism>
<accession>A0A7J0BLB5</accession>
<keyword evidence="2" id="KW-1003">Cell membrane</keyword>
<dbReference type="SUPFAM" id="SSF54862">
    <property type="entry name" value="4Fe-4S ferredoxins"/>
    <property type="match status" value="1"/>
</dbReference>
<feature type="transmembrane region" description="Helical" evidence="7">
    <location>
        <begin position="84"/>
        <end position="108"/>
    </location>
</feature>
<keyword evidence="10" id="KW-1185">Reference proteome</keyword>
<evidence type="ECO:0000313" key="9">
    <source>
        <dbReference type="EMBL" id="GFM34368.1"/>
    </source>
</evidence>
<sequence>MPTLSFLRPSGRLRLAIQAALTIFCLYAGYLFHRHVLWLGGGTEIFTPKPPSVEAFLPISALMAAKRFFLTGQWDSVHPAGLTLFLAFLLMAVALRKGFCGYICPVGFISSMVERLGRKLKTGRETGPLATRLFTIPKYVILCGFLWFIVIGMDVRSIESFLSARYNLVADASMLHFFLSPSLTTILVVAALLVLSLFIRNAWCRFLCPYGALLGLFAIFSPIAVNREKDTCIACGKCRKACPAGIRVDEKQRVNSPECIGCAACLEACPVEGCLTMRAGNKAIPFKAVGISCVALLLAVYAWALATGHWTSEIPADMLRRVYMMQFGQ</sequence>
<evidence type="ECO:0000256" key="7">
    <source>
        <dbReference type="SAM" id="Phobius"/>
    </source>
</evidence>
<dbReference type="Proteomes" id="UP000503840">
    <property type="component" value="Unassembled WGS sequence"/>
</dbReference>
<keyword evidence="3" id="KW-0479">Metal-binding</keyword>
<feature type="transmembrane region" description="Helical" evidence="7">
    <location>
        <begin position="129"/>
        <end position="153"/>
    </location>
</feature>
<feature type="transmembrane region" description="Helical" evidence="7">
    <location>
        <begin position="12"/>
        <end position="32"/>
    </location>
</feature>
<dbReference type="PANTHER" id="PTHR30224:SF4">
    <property type="entry name" value="ELECTRON TRANSPORT PROTEIN YCCM-RELATED"/>
    <property type="match status" value="1"/>
</dbReference>
<dbReference type="InterPro" id="IPR017900">
    <property type="entry name" value="4Fe4S_Fe_S_CS"/>
</dbReference>
<feature type="domain" description="4Fe-4S ferredoxin-type" evidence="8">
    <location>
        <begin position="250"/>
        <end position="280"/>
    </location>
</feature>
<dbReference type="InterPro" id="IPR017896">
    <property type="entry name" value="4Fe4S_Fe-S-bd"/>
</dbReference>
<keyword evidence="7" id="KW-0812">Transmembrane</keyword>
<dbReference type="EMBL" id="BLVO01000013">
    <property type="protein sequence ID" value="GFM34368.1"/>
    <property type="molecule type" value="Genomic_DNA"/>
</dbReference>
<proteinExistence type="predicted"/>
<dbReference type="PROSITE" id="PS51379">
    <property type="entry name" value="4FE4S_FER_2"/>
    <property type="match status" value="2"/>
</dbReference>
<dbReference type="GO" id="GO:0046872">
    <property type="term" value="F:metal ion binding"/>
    <property type="evidence" value="ECO:0007669"/>
    <property type="project" value="UniProtKB-KW"/>
</dbReference>